<dbReference type="InterPro" id="IPR000531">
    <property type="entry name" value="Beta-barrel_TonB"/>
</dbReference>
<dbReference type="OrthoDB" id="9768177at2"/>
<dbReference type="InterPro" id="IPR023996">
    <property type="entry name" value="TonB-dep_OMP_SusC/RagA"/>
</dbReference>
<dbReference type="GO" id="GO:0009279">
    <property type="term" value="C:cell outer membrane"/>
    <property type="evidence" value="ECO:0007669"/>
    <property type="project" value="UniProtKB-SubCell"/>
</dbReference>
<evidence type="ECO:0000259" key="11">
    <source>
        <dbReference type="Pfam" id="PF00593"/>
    </source>
</evidence>
<dbReference type="InterPro" id="IPR036942">
    <property type="entry name" value="Beta-barrel_TonB_sf"/>
</dbReference>
<keyword evidence="6 8" id="KW-0472">Membrane</keyword>
<dbReference type="InterPro" id="IPR012910">
    <property type="entry name" value="Plug_dom"/>
</dbReference>
<feature type="region of interest" description="Disordered" evidence="10">
    <location>
        <begin position="392"/>
        <end position="414"/>
    </location>
</feature>
<dbReference type="InterPro" id="IPR023997">
    <property type="entry name" value="TonB-dep_OMP_SusC/RagA_CS"/>
</dbReference>
<protein>
    <submittedName>
        <fullName evidence="13">SusC/RagA family TonB-linked outer membrane protein</fullName>
    </submittedName>
</protein>
<evidence type="ECO:0000256" key="6">
    <source>
        <dbReference type="ARBA" id="ARBA00023136"/>
    </source>
</evidence>
<keyword evidence="3 8" id="KW-1134">Transmembrane beta strand</keyword>
<feature type="domain" description="TonB-dependent receptor plug" evidence="12">
    <location>
        <begin position="147"/>
        <end position="254"/>
    </location>
</feature>
<keyword evidence="5 9" id="KW-0798">TonB box</keyword>
<dbReference type="SUPFAM" id="SSF56935">
    <property type="entry name" value="Porins"/>
    <property type="match status" value="1"/>
</dbReference>
<evidence type="ECO:0000256" key="4">
    <source>
        <dbReference type="ARBA" id="ARBA00022692"/>
    </source>
</evidence>
<keyword evidence="2 8" id="KW-0813">Transport</keyword>
<evidence type="ECO:0000256" key="9">
    <source>
        <dbReference type="RuleBase" id="RU003357"/>
    </source>
</evidence>
<evidence type="ECO:0000256" key="8">
    <source>
        <dbReference type="PROSITE-ProRule" id="PRU01360"/>
    </source>
</evidence>
<dbReference type="NCBIfam" id="TIGR04056">
    <property type="entry name" value="OMP_RagA_SusC"/>
    <property type="match status" value="1"/>
</dbReference>
<evidence type="ECO:0000259" key="12">
    <source>
        <dbReference type="Pfam" id="PF07715"/>
    </source>
</evidence>
<dbReference type="InterPro" id="IPR039426">
    <property type="entry name" value="TonB-dep_rcpt-like"/>
</dbReference>
<organism evidence="13 14">
    <name type="scientific">Adhaeribacter aerolatus</name>
    <dbReference type="NCBI Taxonomy" id="670289"/>
    <lineage>
        <taxon>Bacteria</taxon>
        <taxon>Pseudomonadati</taxon>
        <taxon>Bacteroidota</taxon>
        <taxon>Cytophagia</taxon>
        <taxon>Cytophagales</taxon>
        <taxon>Hymenobacteraceae</taxon>
        <taxon>Adhaeribacter</taxon>
    </lineage>
</organism>
<evidence type="ECO:0000256" key="2">
    <source>
        <dbReference type="ARBA" id="ARBA00022448"/>
    </source>
</evidence>
<evidence type="ECO:0000256" key="5">
    <source>
        <dbReference type="ARBA" id="ARBA00023077"/>
    </source>
</evidence>
<proteinExistence type="inferred from homology"/>
<dbReference type="NCBIfam" id="TIGR04057">
    <property type="entry name" value="SusC_RagA_signa"/>
    <property type="match status" value="1"/>
</dbReference>
<dbReference type="Proteomes" id="UP000321532">
    <property type="component" value="Unassembled WGS sequence"/>
</dbReference>
<sequence>MRKSLPLILAWLFLAVFNTVPGLAQVLAIARPDNLPEALKNHSLVKRIAAADQNVTGTITSKTTGEPLPGVTIVLKGTTNGTTTGLDGKFSLSVPSANANGTLVISFIGYLTKEVPVPASGNIAVALEDDSKTLGEVVVVGYGTQKKSDITGAVASISKDRLEMLPNVNVAQAIQGAVPGVMIQTGSAGAAPSQALMIRGRNSIKASNDPLIVVDGIPYSGQISDINPNDIKSIEILKDASSAAIYGSRGANGVILITSKEGVEGKATISYDGKYSIQEVSNMPDLMTGPEFYQFKLQREPNNITQTEKEVYESGEWTDWADLATRTGSSQQHNLSVSGGTASVKYYVAGGLLDVKGVQVNDNYKRLTSRVNLDIKINKWLKLGTRTNLSYEDKSGQAPSTGVHRMNPLTRPFDENGNQKIYPWPEDIYFENPLENLLFEDKDKSYQVVTNNYAIVEVPFVPGLSYRANSGIRMRAEDNAYYAGRNTGTGFEVGGQSSTNRAESKNIIFENIFSYTRDFGKHNIFATGLYSFEENESGSNRLNARGFPHDFLSWYAATQAKIITPSYTYDKTSLISQMLRLNYSYDSRYLITLTGRRDGFSGFGSERKWGVFPSVALGWNIANEKFFPWKDKMNELKLRTSIGLNGNQAVGAYETISKLGSYDIIANKATLPGYVPIALGQNNLGWESSRTMNIGLDWGFNRVFGDINLYKTNTTDLLLNRTISPVHGITAITQNIGETENRGVEVSVTTTNIDASRFKWTTSGNFSYNQNRILSLYGTLDENGNEINDVANAWFIGQPIRINYNYVMAGVWQLNEAEQAKQWKSQPGFVKFKDVNGDGLLSATEDREIIGQQDPKALWGLTNSFSYGNFKLTVFVHGVHGVTKANELMVDDVYETVRRNTIKKNWWTSENPTNDFYMNHKNANILGGDESSNFYYENASFVRLKDVSLSYDLPPGLLGKAHIDRLRVYVTGRNLYTITDWRGMDPEINDQRGTPMQKEYVLGLTLGF</sequence>
<name>A0A512AVK1_9BACT</name>
<evidence type="ECO:0000256" key="10">
    <source>
        <dbReference type="SAM" id="MobiDB-lite"/>
    </source>
</evidence>
<comment type="caution">
    <text evidence="13">The sequence shown here is derived from an EMBL/GenBank/DDBJ whole genome shotgun (WGS) entry which is preliminary data.</text>
</comment>
<keyword evidence="7 8" id="KW-0998">Cell outer membrane</keyword>
<dbReference type="Gene3D" id="2.60.40.1120">
    <property type="entry name" value="Carboxypeptidase-like, regulatory domain"/>
    <property type="match status" value="1"/>
</dbReference>
<dbReference type="SUPFAM" id="SSF49464">
    <property type="entry name" value="Carboxypeptidase regulatory domain-like"/>
    <property type="match status" value="1"/>
</dbReference>
<evidence type="ECO:0000313" key="14">
    <source>
        <dbReference type="Proteomes" id="UP000321532"/>
    </source>
</evidence>
<dbReference type="Gene3D" id="2.170.130.10">
    <property type="entry name" value="TonB-dependent receptor, plug domain"/>
    <property type="match status" value="1"/>
</dbReference>
<dbReference type="InterPro" id="IPR037066">
    <property type="entry name" value="Plug_dom_sf"/>
</dbReference>
<evidence type="ECO:0000256" key="7">
    <source>
        <dbReference type="ARBA" id="ARBA00023237"/>
    </source>
</evidence>
<dbReference type="Gene3D" id="2.40.170.20">
    <property type="entry name" value="TonB-dependent receptor, beta-barrel domain"/>
    <property type="match status" value="1"/>
</dbReference>
<dbReference type="AlphaFoldDB" id="A0A512AVK1"/>
<dbReference type="InterPro" id="IPR008969">
    <property type="entry name" value="CarboxyPept-like_regulatory"/>
</dbReference>
<comment type="similarity">
    <text evidence="8 9">Belongs to the TonB-dependent receptor family.</text>
</comment>
<dbReference type="Pfam" id="PF13715">
    <property type="entry name" value="CarbopepD_reg_2"/>
    <property type="match status" value="1"/>
</dbReference>
<feature type="domain" description="TonB-dependent receptor-like beta-barrel" evidence="11">
    <location>
        <begin position="428"/>
        <end position="794"/>
    </location>
</feature>
<dbReference type="PROSITE" id="PS52016">
    <property type="entry name" value="TONB_DEPENDENT_REC_3"/>
    <property type="match status" value="1"/>
</dbReference>
<keyword evidence="4 8" id="KW-0812">Transmembrane</keyword>
<evidence type="ECO:0000313" key="13">
    <source>
        <dbReference type="EMBL" id="GEO03733.1"/>
    </source>
</evidence>
<gene>
    <name evidence="13" type="ORF">AAE02nite_13970</name>
</gene>
<dbReference type="EMBL" id="BJYS01000007">
    <property type="protein sequence ID" value="GEO03733.1"/>
    <property type="molecule type" value="Genomic_DNA"/>
</dbReference>
<dbReference type="RefSeq" id="WP_146896390.1">
    <property type="nucleotide sequence ID" value="NZ_BJYS01000007.1"/>
</dbReference>
<dbReference type="Pfam" id="PF00593">
    <property type="entry name" value="TonB_dep_Rec_b-barrel"/>
    <property type="match status" value="1"/>
</dbReference>
<dbReference type="Pfam" id="PF07715">
    <property type="entry name" value="Plug"/>
    <property type="match status" value="1"/>
</dbReference>
<keyword evidence="14" id="KW-1185">Reference proteome</keyword>
<comment type="subcellular location">
    <subcellularLocation>
        <location evidence="1 8">Cell outer membrane</location>
        <topology evidence="1 8">Multi-pass membrane protein</topology>
    </subcellularLocation>
</comment>
<reference evidence="13 14" key="1">
    <citation type="submission" date="2019-07" db="EMBL/GenBank/DDBJ databases">
        <title>Whole genome shotgun sequence of Adhaeribacter aerolatus NBRC 106133.</title>
        <authorList>
            <person name="Hosoyama A."/>
            <person name="Uohara A."/>
            <person name="Ohji S."/>
            <person name="Ichikawa N."/>
        </authorList>
    </citation>
    <scope>NUCLEOTIDE SEQUENCE [LARGE SCALE GENOMIC DNA]</scope>
    <source>
        <strain evidence="13 14">NBRC 106133</strain>
    </source>
</reference>
<accession>A0A512AVK1</accession>
<evidence type="ECO:0000256" key="3">
    <source>
        <dbReference type="ARBA" id="ARBA00022452"/>
    </source>
</evidence>
<evidence type="ECO:0000256" key="1">
    <source>
        <dbReference type="ARBA" id="ARBA00004571"/>
    </source>
</evidence>